<dbReference type="Proteomes" id="UP001161294">
    <property type="component" value="Unassembled WGS sequence"/>
</dbReference>
<evidence type="ECO:0000313" key="8">
    <source>
        <dbReference type="Proteomes" id="UP001161294"/>
    </source>
</evidence>
<gene>
    <name evidence="7" type="ORF">N5J23_18340</name>
</gene>
<dbReference type="PROSITE" id="PS51898">
    <property type="entry name" value="TYR_RECOMBINASE"/>
    <property type="match status" value="1"/>
</dbReference>
<dbReference type="PROSITE" id="PS51900">
    <property type="entry name" value="CB"/>
    <property type="match status" value="1"/>
</dbReference>
<dbReference type="InterPro" id="IPR004107">
    <property type="entry name" value="Integrase_SAM-like_N"/>
</dbReference>
<evidence type="ECO:0000256" key="1">
    <source>
        <dbReference type="ARBA" id="ARBA00022908"/>
    </source>
</evidence>
<dbReference type="Pfam" id="PF00589">
    <property type="entry name" value="Phage_integrase"/>
    <property type="match status" value="1"/>
</dbReference>
<evidence type="ECO:0000313" key="7">
    <source>
        <dbReference type="EMBL" id="MDH2007455.1"/>
    </source>
</evidence>
<dbReference type="InterPro" id="IPR052925">
    <property type="entry name" value="Phage_Integrase-like_Recomb"/>
</dbReference>
<dbReference type="InterPro" id="IPR011010">
    <property type="entry name" value="DNA_brk_join_enz"/>
</dbReference>
<dbReference type="EMBL" id="JAOCJW010000085">
    <property type="protein sequence ID" value="MDH2007455.1"/>
    <property type="molecule type" value="Genomic_DNA"/>
</dbReference>
<dbReference type="SUPFAM" id="SSF47823">
    <property type="entry name" value="lambda integrase-like, N-terminal domain"/>
    <property type="match status" value="1"/>
</dbReference>
<dbReference type="PANTHER" id="PTHR34605:SF4">
    <property type="entry name" value="DNA ADENINE METHYLTRANSFERASE"/>
    <property type="match status" value="1"/>
</dbReference>
<dbReference type="GO" id="GO:0003677">
    <property type="term" value="F:DNA binding"/>
    <property type="evidence" value="ECO:0007669"/>
    <property type="project" value="UniProtKB-UniRule"/>
</dbReference>
<dbReference type="RefSeq" id="WP_182283346.1">
    <property type="nucleotide sequence ID" value="NZ_JAOCIA010000086.1"/>
</dbReference>
<dbReference type="InterPro" id="IPR002104">
    <property type="entry name" value="Integrase_catalytic"/>
</dbReference>
<evidence type="ECO:0000256" key="2">
    <source>
        <dbReference type="ARBA" id="ARBA00023125"/>
    </source>
</evidence>
<dbReference type="GO" id="GO:0015074">
    <property type="term" value="P:DNA integration"/>
    <property type="evidence" value="ECO:0007669"/>
    <property type="project" value="UniProtKB-KW"/>
</dbReference>
<proteinExistence type="predicted"/>
<keyword evidence="3" id="KW-0233">DNA recombination</keyword>
<keyword evidence="2 4" id="KW-0238">DNA-binding</keyword>
<sequence>MSKKISEKLFLENINLSKSMKLKKNKKNVGPKNIEKYIKEYINASQATSTKRAYASDLRHFLAHGGCVPCSPKHLAKYLAESANDGLAVATIERRVVAIHQAHVDRHHQSPARAEIVRQVLQGIRRTLGTKQRQAKPLLKNELLSVLDAIQVSCMPVRASRDQALLLIGFASAMRRSELVGICVEHLSFNSEGLVIELPVSKTDQERRGRSVFIPRASGNHCPVNALMGWLKTASISYGHVFRSVNRHDGVAKHGLTAQSVSLIVKAAVAQVGADTKNISGHSLRAGYCTSAAEQGLQSWQLRAQTGHKSDVMLGNYIRRKNQQTIPSVL</sequence>
<dbReference type="AlphaFoldDB" id="A0AA42W699"/>
<evidence type="ECO:0000256" key="4">
    <source>
        <dbReference type="PROSITE-ProRule" id="PRU01248"/>
    </source>
</evidence>
<organism evidence="7 8">
    <name type="scientific">Comamonas aquatica</name>
    <dbReference type="NCBI Taxonomy" id="225991"/>
    <lineage>
        <taxon>Bacteria</taxon>
        <taxon>Pseudomonadati</taxon>
        <taxon>Pseudomonadota</taxon>
        <taxon>Betaproteobacteria</taxon>
        <taxon>Burkholderiales</taxon>
        <taxon>Comamonadaceae</taxon>
        <taxon>Comamonas</taxon>
    </lineage>
</organism>
<accession>A0AA42W699</accession>
<comment type="caution">
    <text evidence="7">The sequence shown here is derived from an EMBL/GenBank/DDBJ whole genome shotgun (WGS) entry which is preliminary data.</text>
</comment>
<dbReference type="Gene3D" id="1.10.150.130">
    <property type="match status" value="1"/>
</dbReference>
<dbReference type="InterPro" id="IPR010998">
    <property type="entry name" value="Integrase_recombinase_N"/>
</dbReference>
<dbReference type="PANTHER" id="PTHR34605">
    <property type="entry name" value="PHAGE_INTEGRASE DOMAIN-CONTAINING PROTEIN"/>
    <property type="match status" value="1"/>
</dbReference>
<evidence type="ECO:0000256" key="3">
    <source>
        <dbReference type="ARBA" id="ARBA00023172"/>
    </source>
</evidence>
<evidence type="ECO:0000259" key="5">
    <source>
        <dbReference type="PROSITE" id="PS51898"/>
    </source>
</evidence>
<evidence type="ECO:0000259" key="6">
    <source>
        <dbReference type="PROSITE" id="PS51900"/>
    </source>
</evidence>
<feature type="domain" description="Tyr recombinase" evidence="5">
    <location>
        <begin position="133"/>
        <end position="330"/>
    </location>
</feature>
<dbReference type="InterPro" id="IPR044068">
    <property type="entry name" value="CB"/>
</dbReference>
<dbReference type="SUPFAM" id="SSF56349">
    <property type="entry name" value="DNA breaking-rejoining enzymes"/>
    <property type="match status" value="1"/>
</dbReference>
<dbReference type="InterPro" id="IPR013762">
    <property type="entry name" value="Integrase-like_cat_sf"/>
</dbReference>
<reference evidence="7" key="1">
    <citation type="submission" date="2022-09" db="EMBL/GenBank/DDBJ databases">
        <title>Intensive care unit water sources are persistently colonized with multi-drug resistant bacteria and are the site of extensive horizontal gene transfer of antibiotic resistance genes.</title>
        <authorList>
            <person name="Diorio-Toth L."/>
        </authorList>
    </citation>
    <scope>NUCLEOTIDE SEQUENCE</scope>
    <source>
        <strain evidence="7">GD03686</strain>
    </source>
</reference>
<protein>
    <submittedName>
        <fullName evidence="7">Tyrosine-type recombinase/integrase</fullName>
    </submittedName>
</protein>
<keyword evidence="1" id="KW-0229">DNA integration</keyword>
<dbReference type="CDD" id="cd00799">
    <property type="entry name" value="INT_Cre_C"/>
    <property type="match status" value="1"/>
</dbReference>
<dbReference type="Gene3D" id="1.10.443.10">
    <property type="entry name" value="Intergrase catalytic core"/>
    <property type="match status" value="1"/>
</dbReference>
<name>A0AA42W699_9BURK</name>
<feature type="domain" description="Core-binding (CB)" evidence="6">
    <location>
        <begin position="32"/>
        <end position="107"/>
    </location>
</feature>
<dbReference type="Pfam" id="PF02899">
    <property type="entry name" value="Phage_int_SAM_1"/>
    <property type="match status" value="1"/>
</dbReference>
<dbReference type="GO" id="GO:0006310">
    <property type="term" value="P:DNA recombination"/>
    <property type="evidence" value="ECO:0007669"/>
    <property type="project" value="UniProtKB-KW"/>
</dbReference>